<evidence type="ECO:0000313" key="2">
    <source>
        <dbReference type="EMBL" id="EAY07089.1"/>
    </source>
</evidence>
<reference evidence="2" key="1">
    <citation type="submission" date="2006-10" db="EMBL/GenBank/DDBJ databases">
        <authorList>
            <person name="Amadeo P."/>
            <person name="Zhao Q."/>
            <person name="Wortman J."/>
            <person name="Fraser-Liggett C."/>
            <person name="Carlton J."/>
        </authorList>
    </citation>
    <scope>NUCLEOTIDE SEQUENCE</scope>
    <source>
        <strain evidence="2">G3</strain>
    </source>
</reference>
<feature type="region of interest" description="Disordered" evidence="1">
    <location>
        <begin position="585"/>
        <end position="612"/>
    </location>
</feature>
<protein>
    <recommendedName>
        <fullName evidence="4">Ras-GAP domain-containing protein</fullName>
    </recommendedName>
</protein>
<keyword evidence="3" id="KW-1185">Reference proteome</keyword>
<dbReference type="AlphaFoldDB" id="A2EJV1"/>
<dbReference type="InParanoid" id="A2EJV1"/>
<dbReference type="EMBL" id="DS113408">
    <property type="protein sequence ID" value="EAY07089.1"/>
    <property type="molecule type" value="Genomic_DNA"/>
</dbReference>
<feature type="compositionally biased region" description="Basic and acidic residues" evidence="1">
    <location>
        <begin position="744"/>
        <end position="754"/>
    </location>
</feature>
<accession>A2EJV1</accession>
<dbReference type="VEuPathDB" id="TrichDB:TVAG_140630"/>
<dbReference type="SMR" id="A2EJV1"/>
<feature type="region of interest" description="Disordered" evidence="1">
    <location>
        <begin position="1"/>
        <end position="21"/>
    </location>
</feature>
<evidence type="ECO:0008006" key="4">
    <source>
        <dbReference type="Google" id="ProtNLM"/>
    </source>
</evidence>
<dbReference type="Proteomes" id="UP000001542">
    <property type="component" value="Unassembled WGS sequence"/>
</dbReference>
<evidence type="ECO:0000256" key="1">
    <source>
        <dbReference type="SAM" id="MobiDB-lite"/>
    </source>
</evidence>
<feature type="region of interest" description="Disordered" evidence="1">
    <location>
        <begin position="647"/>
        <end position="760"/>
    </location>
</feature>
<feature type="compositionally biased region" description="Low complexity" evidence="1">
    <location>
        <begin position="1"/>
        <end position="10"/>
    </location>
</feature>
<dbReference type="VEuPathDB" id="TrichDB:TVAGG3_0409250"/>
<feature type="compositionally biased region" description="Basic residues" evidence="1">
    <location>
        <begin position="658"/>
        <end position="669"/>
    </location>
</feature>
<evidence type="ECO:0000313" key="3">
    <source>
        <dbReference type="Proteomes" id="UP000001542"/>
    </source>
</evidence>
<dbReference type="KEGG" id="tva:4764975"/>
<organism evidence="2 3">
    <name type="scientific">Trichomonas vaginalis (strain ATCC PRA-98 / G3)</name>
    <dbReference type="NCBI Taxonomy" id="412133"/>
    <lineage>
        <taxon>Eukaryota</taxon>
        <taxon>Metamonada</taxon>
        <taxon>Parabasalia</taxon>
        <taxon>Trichomonadida</taxon>
        <taxon>Trichomonadidae</taxon>
        <taxon>Trichomonas</taxon>
    </lineage>
</organism>
<sequence length="760" mass="85662">MTEQPVSAEQPAPPPPKPVELSPEVERLMKISMISFDQPFTTGDSPAPEPDFTVLGEFHGKPISESYKEVVQSIDETEFNLLIFKPQKIIVEFKKYFLEKIPSKVFFPLLNTWPPAISQAAPTVKPMVDLIQKMIQASTQPTKIMAWFMSCIAPRHFSSSTNLLAATWCKSKKPQWVLLNSDSELIICEEGKKGLYDEKNKGKAAKAEKVGETDLKIFNEKGTEIFTFTPADPATIELWLSAFTENKPNFIQFLTTPDLQKIPGSLNKAILSAFSAVNSDAICALFTPGTIKQEDISSMMTDVMNISQFNQKVNLNLNAILTAIFEQPKATVDYLCNEDPLLASLFSYYGQNYAAPYAANFIRKVAKYFESKGPIDFENIDPNELEKTLFTSLKYILASIQFIPPKIQHLCSMIKSYATIKFNSYGAVFRLLSTFYTKYLLCPILRGWATGDKPTNKAMTALIKTAMTLGKYETEFPRFAQFDKRLSKLYKTIENFILELAVIFNNNNGEIDHNTPPYTAPESSVVVQSCDKLYNLITKNISTISPVIKYQSSDRCFATSTLGWAFASSIQVYFKTYYEDERNDEEKVSPSSTVFDQSMEPHMCTSPDKIPQEECNTGKSYVRVKKRVKMTIKGSDNAGDQVIAVSSEEVVSPDGKKKTIVKKKVHRKKQPSEGKVDNEQKESDKESVKSDKESVKSDKYSVKSDKDEVKGDKESVKSKQYDEEVKEDDKEENSSSYSLSSQVKNEEHHSEKNSSDYSIN</sequence>
<dbReference type="RefSeq" id="XP_001319312.1">
    <property type="nucleotide sequence ID" value="XM_001319277.1"/>
</dbReference>
<reference evidence="2" key="2">
    <citation type="journal article" date="2007" name="Science">
        <title>Draft genome sequence of the sexually transmitted pathogen Trichomonas vaginalis.</title>
        <authorList>
            <person name="Carlton J.M."/>
            <person name="Hirt R.P."/>
            <person name="Silva J.C."/>
            <person name="Delcher A.L."/>
            <person name="Schatz M."/>
            <person name="Zhao Q."/>
            <person name="Wortman J.R."/>
            <person name="Bidwell S.L."/>
            <person name="Alsmark U.C.M."/>
            <person name="Besteiro S."/>
            <person name="Sicheritz-Ponten T."/>
            <person name="Noel C.J."/>
            <person name="Dacks J.B."/>
            <person name="Foster P.G."/>
            <person name="Simillion C."/>
            <person name="Van de Peer Y."/>
            <person name="Miranda-Saavedra D."/>
            <person name="Barton G.J."/>
            <person name="Westrop G.D."/>
            <person name="Mueller S."/>
            <person name="Dessi D."/>
            <person name="Fiori P.L."/>
            <person name="Ren Q."/>
            <person name="Paulsen I."/>
            <person name="Zhang H."/>
            <person name="Bastida-Corcuera F.D."/>
            <person name="Simoes-Barbosa A."/>
            <person name="Brown M.T."/>
            <person name="Hayes R.D."/>
            <person name="Mukherjee M."/>
            <person name="Okumura C.Y."/>
            <person name="Schneider R."/>
            <person name="Smith A.J."/>
            <person name="Vanacova S."/>
            <person name="Villalvazo M."/>
            <person name="Haas B.J."/>
            <person name="Pertea M."/>
            <person name="Feldblyum T.V."/>
            <person name="Utterback T.R."/>
            <person name="Shu C.L."/>
            <person name="Osoegawa K."/>
            <person name="de Jong P.J."/>
            <person name="Hrdy I."/>
            <person name="Horvathova L."/>
            <person name="Zubacova Z."/>
            <person name="Dolezal P."/>
            <person name="Malik S.B."/>
            <person name="Logsdon J.M. Jr."/>
            <person name="Henze K."/>
            <person name="Gupta A."/>
            <person name="Wang C.C."/>
            <person name="Dunne R.L."/>
            <person name="Upcroft J.A."/>
            <person name="Upcroft P."/>
            <person name="White O."/>
            <person name="Salzberg S.L."/>
            <person name="Tang P."/>
            <person name="Chiu C.-H."/>
            <person name="Lee Y.-S."/>
            <person name="Embley T.M."/>
            <person name="Coombs G.H."/>
            <person name="Mottram J.C."/>
            <person name="Tachezy J."/>
            <person name="Fraser-Liggett C.M."/>
            <person name="Johnson P.J."/>
        </authorList>
    </citation>
    <scope>NUCLEOTIDE SEQUENCE [LARGE SCALE GENOMIC DNA]</scope>
    <source>
        <strain evidence="2">G3</strain>
    </source>
</reference>
<feature type="compositionally biased region" description="Basic and acidic residues" evidence="1">
    <location>
        <begin position="670"/>
        <end position="723"/>
    </location>
</feature>
<gene>
    <name evidence="2" type="ORF">TVAG_140630</name>
</gene>
<proteinExistence type="predicted"/>
<name>A2EJV1_TRIV3</name>